<gene>
    <name evidence="3" type="ORF">KHA91_03635</name>
</gene>
<evidence type="ECO:0000313" key="4">
    <source>
        <dbReference type="Proteomes" id="UP000676456"/>
    </source>
</evidence>
<dbReference type="InterPro" id="IPR052169">
    <property type="entry name" value="CW_Biosynth-Accessory"/>
</dbReference>
<name>A0A942Z1U5_9BACI</name>
<evidence type="ECO:0000259" key="2">
    <source>
        <dbReference type="SMART" id="SM00854"/>
    </source>
</evidence>
<dbReference type="InterPro" id="IPR019079">
    <property type="entry name" value="Capsule_synth_CapA"/>
</dbReference>
<feature type="domain" description="Capsule synthesis protein CapA" evidence="2">
    <location>
        <begin position="58"/>
        <end position="303"/>
    </location>
</feature>
<dbReference type="CDD" id="cd07381">
    <property type="entry name" value="MPP_CapA"/>
    <property type="match status" value="1"/>
</dbReference>
<dbReference type="Gene3D" id="3.60.21.10">
    <property type="match status" value="1"/>
</dbReference>
<comment type="caution">
    <text evidence="3">The sequence shown here is derived from an EMBL/GenBank/DDBJ whole genome shotgun (WGS) entry which is preliminary data.</text>
</comment>
<dbReference type="SMART" id="SM00854">
    <property type="entry name" value="PGA_cap"/>
    <property type="match status" value="1"/>
</dbReference>
<dbReference type="AlphaFoldDB" id="A0A942Z1U5"/>
<protein>
    <submittedName>
        <fullName evidence="3">CapA family protein</fullName>
    </submittedName>
</protein>
<accession>A0A942Z1U5</accession>
<dbReference type="PANTHER" id="PTHR33393:SF12">
    <property type="entry name" value="CAPSULE BIOSYNTHESIS PROTEIN CAPA"/>
    <property type="match status" value="1"/>
</dbReference>
<comment type="similarity">
    <text evidence="1">Belongs to the CapA family.</text>
</comment>
<dbReference type="InterPro" id="IPR029052">
    <property type="entry name" value="Metallo-depent_PP-like"/>
</dbReference>
<dbReference type="EMBL" id="JAGYPN010000001">
    <property type="protein sequence ID" value="MBS4221848.1"/>
    <property type="molecule type" value="Genomic_DNA"/>
</dbReference>
<dbReference type="PANTHER" id="PTHR33393">
    <property type="entry name" value="POLYGLUTAMINE SYNTHESIS ACCESSORY PROTEIN RV0574C-RELATED"/>
    <property type="match status" value="1"/>
</dbReference>
<dbReference type="SUPFAM" id="SSF56300">
    <property type="entry name" value="Metallo-dependent phosphatases"/>
    <property type="match status" value="1"/>
</dbReference>
<proteinExistence type="inferred from homology"/>
<sequence>MKPNKSSFAIIAILLLLAGIGVLITHQKKISTTPNVSPIMYHQKKLLIEPKHYESEVVIGGIGDILIHDWVYEDAKTKNGYDFNPMFDPVRSMLQKPDFLIANQESVPGGTEIGISNYPSFNSPHEIVDALMEAGVDMVTTANNHALDRGEKAILSAISYYEKKYLPYAGTYKSPQDKENMRIISINGIRMAILPYATHTNGIPIPEGKDYLVNMLDKDKVLADIQQAKTKADFIILALHWGDEYQREPNETQKQLAHEFIKAGADLILGHHPHVLQPMEWIEKSDGQKGLVVYSLGNFLSGQLWDYKDIGGMVEVTVKKEYKDEESNTFIQKASLHPTFTASKQFRTYRVYPLDEAKEKGLTTHSSKEIQEFFESNR</sequence>
<evidence type="ECO:0000313" key="3">
    <source>
        <dbReference type="EMBL" id="MBS4221848.1"/>
    </source>
</evidence>
<evidence type="ECO:0000256" key="1">
    <source>
        <dbReference type="ARBA" id="ARBA00005662"/>
    </source>
</evidence>
<reference evidence="3 4" key="1">
    <citation type="submission" date="2021-05" db="EMBL/GenBank/DDBJ databases">
        <title>Novel Bacillus species.</title>
        <authorList>
            <person name="Liu G."/>
        </authorList>
    </citation>
    <scope>NUCLEOTIDE SEQUENCE [LARGE SCALE GENOMIC DNA]</scope>
    <source>
        <strain evidence="3 4">FJAT-49682</strain>
    </source>
</reference>
<dbReference type="Pfam" id="PF09587">
    <property type="entry name" value="PGA_cap"/>
    <property type="match status" value="1"/>
</dbReference>
<dbReference type="Proteomes" id="UP000676456">
    <property type="component" value="Unassembled WGS sequence"/>
</dbReference>
<organism evidence="3 4">
    <name type="scientific">Lederbergia citrea</name>
    <dbReference type="NCBI Taxonomy" id="2833581"/>
    <lineage>
        <taxon>Bacteria</taxon>
        <taxon>Bacillati</taxon>
        <taxon>Bacillota</taxon>
        <taxon>Bacilli</taxon>
        <taxon>Bacillales</taxon>
        <taxon>Bacillaceae</taxon>
        <taxon>Lederbergia</taxon>
    </lineage>
</organism>
<dbReference type="RefSeq" id="WP_213096840.1">
    <property type="nucleotide sequence ID" value="NZ_JAGYPN010000001.1"/>
</dbReference>
<keyword evidence="4" id="KW-1185">Reference proteome</keyword>